<name>A0A0U1MAA8_TALIS</name>
<dbReference type="STRING" id="28573.A0A0U1MAA8"/>
<gene>
    <name evidence="1" type="ORF">PISL3812_09055</name>
</gene>
<evidence type="ECO:0000313" key="1">
    <source>
        <dbReference type="EMBL" id="CRG92001.1"/>
    </source>
</evidence>
<dbReference type="InterPro" id="IPR051236">
    <property type="entry name" value="HAT_RTT109-like"/>
</dbReference>
<accession>A0A0U1MAA8</accession>
<dbReference type="PANTHER" id="PTHR31571">
    <property type="entry name" value="ALTERED INHERITANCE OF MITOCHONDRIA PROTEIN 6"/>
    <property type="match status" value="1"/>
</dbReference>
<evidence type="ECO:0000313" key="2">
    <source>
        <dbReference type="Proteomes" id="UP000054383"/>
    </source>
</evidence>
<keyword evidence="2" id="KW-1185">Reference proteome</keyword>
<evidence type="ECO:0008006" key="3">
    <source>
        <dbReference type="Google" id="ProtNLM"/>
    </source>
</evidence>
<dbReference type="PANTHER" id="PTHR31571:SF1">
    <property type="entry name" value="ALTERED INHERITANCE OF MITOCHONDRIA PROTEIN 6"/>
    <property type="match status" value="1"/>
</dbReference>
<proteinExistence type="predicted"/>
<reference evidence="1 2" key="1">
    <citation type="submission" date="2015-04" db="EMBL/GenBank/DDBJ databases">
        <authorList>
            <person name="Syromyatnikov M.Y."/>
            <person name="Popov V.N."/>
        </authorList>
    </citation>
    <scope>NUCLEOTIDE SEQUENCE [LARGE SCALE GENOMIC DNA]</scope>
    <source>
        <strain evidence="1">WF-38-12</strain>
    </source>
</reference>
<organism evidence="1 2">
    <name type="scientific">Talaromyces islandicus</name>
    <name type="common">Penicillium islandicum</name>
    <dbReference type="NCBI Taxonomy" id="28573"/>
    <lineage>
        <taxon>Eukaryota</taxon>
        <taxon>Fungi</taxon>
        <taxon>Dikarya</taxon>
        <taxon>Ascomycota</taxon>
        <taxon>Pezizomycotina</taxon>
        <taxon>Eurotiomycetes</taxon>
        <taxon>Eurotiomycetidae</taxon>
        <taxon>Eurotiales</taxon>
        <taxon>Trichocomaceae</taxon>
        <taxon>Talaromyces</taxon>
        <taxon>Talaromyces sect. Islandici</taxon>
    </lineage>
</organism>
<dbReference type="AlphaFoldDB" id="A0A0U1MAA8"/>
<sequence length="136" mass="15326">MENPLNRCHFHNDYWLKDTLYSALHAGCIGVGVDICLANGNLVVSHDLPGRKRKITLDILNLKPLLLMLEKHNAGSGQLDQLCQDGIPLAGVFPYDTYQTFTLVLNFTSNDDQLWTYVMSYLQLLQEAGYLGYFDG</sequence>
<dbReference type="EMBL" id="CVMT01000011">
    <property type="protein sequence ID" value="CRG92001.1"/>
    <property type="molecule type" value="Genomic_DNA"/>
</dbReference>
<protein>
    <recommendedName>
        <fullName evidence="3">Altered inheritance of mitochondria protein 6</fullName>
    </recommendedName>
</protein>
<dbReference type="Proteomes" id="UP000054383">
    <property type="component" value="Unassembled WGS sequence"/>
</dbReference>